<comment type="catalytic activity">
    <reaction evidence="9">
        <text>L-seryl-[protein] + ATP = O-phospho-L-seryl-[protein] + ADP + H(+)</text>
        <dbReference type="Rhea" id="RHEA:17989"/>
        <dbReference type="Rhea" id="RHEA-COMP:9863"/>
        <dbReference type="Rhea" id="RHEA-COMP:11604"/>
        <dbReference type="ChEBI" id="CHEBI:15378"/>
        <dbReference type="ChEBI" id="CHEBI:29999"/>
        <dbReference type="ChEBI" id="CHEBI:30616"/>
        <dbReference type="ChEBI" id="CHEBI:83421"/>
        <dbReference type="ChEBI" id="CHEBI:456216"/>
        <dbReference type="EC" id="2.7.12.2"/>
    </reaction>
</comment>
<gene>
    <name evidence="16" type="ORF">AO440_002484</name>
</gene>
<dbReference type="VEuPathDB" id="FungiDB:GW608_L03223"/>
<keyword evidence="3" id="KW-0808">Transferase</keyword>
<dbReference type="SUPFAM" id="SSF56112">
    <property type="entry name" value="Protein kinase-like (PK-like)"/>
    <property type="match status" value="1"/>
</dbReference>
<dbReference type="PROSITE" id="PS00108">
    <property type="entry name" value="PROTEIN_KINASE_ST"/>
    <property type="match status" value="1"/>
</dbReference>
<evidence type="ECO:0000256" key="7">
    <source>
        <dbReference type="ARBA" id="ARBA00038035"/>
    </source>
</evidence>
<reference evidence="16 17" key="1">
    <citation type="submission" date="2015-10" db="EMBL/GenBank/DDBJ databases">
        <title>Draft genomes sequences of Candida glabrata isolates 1A, 1B, 2A, 2B, 3A and 3B.</title>
        <authorList>
            <person name="Haavelsrud O.E."/>
            <person name="Gaustad P."/>
        </authorList>
    </citation>
    <scope>NUCLEOTIDE SEQUENCE [LARGE SCALE GENOMIC DNA]</scope>
    <source>
        <strain evidence="16">910700640</strain>
    </source>
</reference>
<dbReference type="GO" id="GO:0043332">
    <property type="term" value="C:mating projection tip"/>
    <property type="evidence" value="ECO:0007669"/>
    <property type="project" value="EnsemblFungi"/>
</dbReference>
<evidence type="ECO:0000256" key="3">
    <source>
        <dbReference type="ARBA" id="ARBA00022679"/>
    </source>
</evidence>
<dbReference type="InterPro" id="IPR017441">
    <property type="entry name" value="Protein_kinase_ATP_BS"/>
</dbReference>
<dbReference type="FunFam" id="1.10.510.10:FF:000921">
    <property type="entry name" value="Serine/threonine-protein kinase STE7"/>
    <property type="match status" value="1"/>
</dbReference>
<name>A0A0W0DML1_CANGB</name>
<dbReference type="EC" id="2.7.12.2" evidence="8"/>
<dbReference type="Gene3D" id="3.30.200.20">
    <property type="entry name" value="Phosphorylase Kinase, domain 1"/>
    <property type="match status" value="1"/>
</dbReference>
<keyword evidence="1 13" id="KW-0723">Serine/threonine-protein kinase</keyword>
<evidence type="ECO:0000313" key="16">
    <source>
        <dbReference type="EMBL" id="KTB05681.1"/>
    </source>
</evidence>
<dbReference type="VEuPathDB" id="FungiDB:GWK60_L03223"/>
<dbReference type="GO" id="GO:0000196">
    <property type="term" value="P:cell integrity MAPK cascade"/>
    <property type="evidence" value="ECO:0007669"/>
    <property type="project" value="EnsemblFungi"/>
</dbReference>
<dbReference type="GO" id="GO:0005524">
    <property type="term" value="F:ATP binding"/>
    <property type="evidence" value="ECO:0007669"/>
    <property type="project" value="UniProtKB-UniRule"/>
</dbReference>
<dbReference type="GO" id="GO:0001403">
    <property type="term" value="P:invasive growth in response to glucose limitation"/>
    <property type="evidence" value="ECO:0007669"/>
    <property type="project" value="EnsemblFungi"/>
</dbReference>
<comment type="caution">
    <text evidence="16">The sequence shown here is derived from an EMBL/GenBank/DDBJ whole genome shotgun (WGS) entry which is preliminary data.</text>
</comment>
<organism evidence="16 17">
    <name type="scientific">Candida glabrata</name>
    <name type="common">Yeast</name>
    <name type="synonym">Torulopsis glabrata</name>
    <dbReference type="NCBI Taxonomy" id="5478"/>
    <lineage>
        <taxon>Eukaryota</taxon>
        <taxon>Fungi</taxon>
        <taxon>Dikarya</taxon>
        <taxon>Ascomycota</taxon>
        <taxon>Saccharomycotina</taxon>
        <taxon>Saccharomycetes</taxon>
        <taxon>Saccharomycetales</taxon>
        <taxon>Saccharomycetaceae</taxon>
        <taxon>Nakaseomyces</taxon>
    </lineage>
</organism>
<comment type="similarity">
    <text evidence="7">Belongs to the protein kinase superfamily. STE Ser/Thr protein kinase family. MAP kinase kinase subfamily.</text>
</comment>
<evidence type="ECO:0000256" key="14">
    <source>
        <dbReference type="SAM" id="MobiDB-lite"/>
    </source>
</evidence>
<evidence type="ECO:0000313" key="17">
    <source>
        <dbReference type="Proteomes" id="UP000054886"/>
    </source>
</evidence>
<dbReference type="PROSITE" id="PS00107">
    <property type="entry name" value="PROTEIN_KINASE_ATP"/>
    <property type="match status" value="1"/>
</dbReference>
<evidence type="ECO:0000256" key="4">
    <source>
        <dbReference type="ARBA" id="ARBA00022741"/>
    </source>
</evidence>
<dbReference type="InterPro" id="IPR011009">
    <property type="entry name" value="Kinase-like_dom_sf"/>
</dbReference>
<dbReference type="GO" id="GO:0007124">
    <property type="term" value="P:pseudohyphal growth"/>
    <property type="evidence" value="ECO:0007669"/>
    <property type="project" value="EnsemblFungi"/>
</dbReference>
<feature type="compositionally biased region" description="Low complexity" evidence="14">
    <location>
        <begin position="61"/>
        <end position="74"/>
    </location>
</feature>
<evidence type="ECO:0000256" key="13">
    <source>
        <dbReference type="RuleBase" id="RU000304"/>
    </source>
</evidence>
<dbReference type="AlphaFoldDB" id="A0A0W0DML1"/>
<feature type="region of interest" description="Disordered" evidence="14">
    <location>
        <begin position="424"/>
        <end position="451"/>
    </location>
</feature>
<evidence type="ECO:0000256" key="5">
    <source>
        <dbReference type="ARBA" id="ARBA00022777"/>
    </source>
</evidence>
<dbReference type="Gene3D" id="1.10.510.10">
    <property type="entry name" value="Transferase(Phosphotransferase) domain 1"/>
    <property type="match status" value="1"/>
</dbReference>
<dbReference type="PANTHER" id="PTHR48013">
    <property type="entry name" value="DUAL SPECIFICITY MITOGEN-ACTIVATED PROTEIN KINASE KINASE 5-RELATED"/>
    <property type="match status" value="1"/>
</dbReference>
<dbReference type="VEuPathDB" id="FungiDB:GVI51_I03223"/>
<dbReference type="EMBL" id="LLZZ01000112">
    <property type="protein sequence ID" value="KTB05681.1"/>
    <property type="molecule type" value="Genomic_DNA"/>
</dbReference>
<keyword evidence="4 12" id="KW-0547">Nucleotide-binding</keyword>
<evidence type="ECO:0000256" key="9">
    <source>
        <dbReference type="ARBA" id="ARBA00049014"/>
    </source>
</evidence>
<evidence type="ECO:0000256" key="10">
    <source>
        <dbReference type="ARBA" id="ARBA00049299"/>
    </source>
</evidence>
<dbReference type="GO" id="GO:0004708">
    <property type="term" value="F:MAP kinase kinase activity"/>
    <property type="evidence" value="ECO:0007669"/>
    <property type="project" value="UniProtKB-EC"/>
</dbReference>
<protein>
    <recommendedName>
        <fullName evidence="8">mitogen-activated protein kinase kinase</fullName>
        <ecNumber evidence="8">2.7.12.2</ecNumber>
    </recommendedName>
</protein>
<evidence type="ECO:0000256" key="1">
    <source>
        <dbReference type="ARBA" id="ARBA00022527"/>
    </source>
</evidence>
<dbReference type="GO" id="GO:0071507">
    <property type="term" value="P:pheromone response MAPK cascade"/>
    <property type="evidence" value="ECO:0007669"/>
    <property type="project" value="EnsemblFungi"/>
</dbReference>
<feature type="domain" description="Protein kinase" evidence="15">
    <location>
        <begin position="104"/>
        <end position="391"/>
    </location>
</feature>
<evidence type="ECO:0000256" key="6">
    <source>
        <dbReference type="ARBA" id="ARBA00022840"/>
    </source>
</evidence>
<sequence length="451" mass="50307">MFKVKTLERRNLKQLSLGGGCLGGSAHTGSEELRHECNGNKLIVEDMALAVGSDEHIEPHSGSGSASASSMSGLSIHDHAGDAAKPATLAVDGHSGCNYDLRDLVQLGKLGSGNSGTVMKVLHVPSSRVIAKKTIVIEQNNAIVKQQIYRELTIMRSVAEHRNIVEFYGAHNLSSDSINGSNDVVILMEYMNCGSLDTITRTYKSLQRRGILAANRSYPVQEWFSKPVIISRIAYSVLNGLSYLYENYKIIHRDIKPSNVLINSKGRIKLCDFGVSRKLNNSIADTFVGTSTYMSPERIQGNKYTTKGDVWSLGLMLIELLTGEFPLGGHNDTPDGILDLLQRIVNEPAPKLPSSVIKVLPPDMVNFIDLCCVKVEKDRGSLQELLKHPFIVRFRTKESTDAFKLWTKDIRRWMQEERNYKKETSEHSMLLKKQHNTNDTRHSRHMTSSLK</sequence>
<evidence type="ECO:0000256" key="12">
    <source>
        <dbReference type="PROSITE-ProRule" id="PRU10141"/>
    </source>
</evidence>
<dbReference type="PROSITE" id="PS50011">
    <property type="entry name" value="PROTEIN_KINASE_DOM"/>
    <property type="match status" value="1"/>
</dbReference>
<evidence type="ECO:0000256" key="8">
    <source>
        <dbReference type="ARBA" id="ARBA00038999"/>
    </source>
</evidence>
<dbReference type="VEuPathDB" id="FungiDB:CAGL0I03498g"/>
<proteinExistence type="inferred from homology"/>
<dbReference type="GO" id="GO:0004674">
    <property type="term" value="F:protein serine/threonine kinase activity"/>
    <property type="evidence" value="ECO:0007669"/>
    <property type="project" value="UniProtKB-KW"/>
</dbReference>
<keyword evidence="5 16" id="KW-0418">Kinase</keyword>
<dbReference type="PANTHER" id="PTHR48013:SF9">
    <property type="entry name" value="DUAL SPECIFICITY MITOGEN-ACTIVATED PROTEIN KINASE KINASE 5"/>
    <property type="match status" value="1"/>
</dbReference>
<accession>A0A0W0DML1</accession>
<dbReference type="SMART" id="SM00220">
    <property type="entry name" value="S_TKc"/>
    <property type="match status" value="1"/>
</dbReference>
<feature type="region of interest" description="Disordered" evidence="14">
    <location>
        <begin position="55"/>
        <end position="74"/>
    </location>
</feature>
<evidence type="ECO:0000259" key="15">
    <source>
        <dbReference type="PROSITE" id="PS50011"/>
    </source>
</evidence>
<feature type="binding site" evidence="12">
    <location>
        <position position="133"/>
    </location>
    <ligand>
        <name>ATP</name>
        <dbReference type="ChEBI" id="CHEBI:30616"/>
    </ligand>
</feature>
<evidence type="ECO:0000256" key="2">
    <source>
        <dbReference type="ARBA" id="ARBA00022553"/>
    </source>
</evidence>
<keyword evidence="6 12" id="KW-0067">ATP-binding</keyword>
<comment type="catalytic activity">
    <reaction evidence="11">
        <text>L-tyrosyl-[protein] + ATP = O-phospho-L-tyrosyl-[protein] + ADP + H(+)</text>
        <dbReference type="Rhea" id="RHEA:10596"/>
        <dbReference type="Rhea" id="RHEA-COMP:10136"/>
        <dbReference type="Rhea" id="RHEA-COMP:20101"/>
        <dbReference type="ChEBI" id="CHEBI:15378"/>
        <dbReference type="ChEBI" id="CHEBI:30616"/>
        <dbReference type="ChEBI" id="CHEBI:46858"/>
        <dbReference type="ChEBI" id="CHEBI:61978"/>
        <dbReference type="ChEBI" id="CHEBI:456216"/>
        <dbReference type="EC" id="2.7.12.2"/>
    </reaction>
</comment>
<dbReference type="InterPro" id="IPR000719">
    <property type="entry name" value="Prot_kinase_dom"/>
</dbReference>
<evidence type="ECO:0000256" key="11">
    <source>
        <dbReference type="ARBA" id="ARBA00051693"/>
    </source>
</evidence>
<keyword evidence="2" id="KW-0597">Phosphoprotein</keyword>
<dbReference type="Pfam" id="PF00069">
    <property type="entry name" value="Pkinase"/>
    <property type="match status" value="1"/>
</dbReference>
<dbReference type="GO" id="GO:0005737">
    <property type="term" value="C:cytoplasm"/>
    <property type="evidence" value="ECO:0007669"/>
    <property type="project" value="EnsemblFungi"/>
</dbReference>
<dbReference type="GO" id="GO:0001402">
    <property type="term" value="P:signal transduction involved in filamentous growth"/>
    <property type="evidence" value="ECO:0007669"/>
    <property type="project" value="EnsemblFungi"/>
</dbReference>
<dbReference type="InterPro" id="IPR008271">
    <property type="entry name" value="Ser/Thr_kinase_AS"/>
</dbReference>
<dbReference type="Proteomes" id="UP000054886">
    <property type="component" value="Unassembled WGS sequence"/>
</dbReference>
<dbReference type="VEuPathDB" id="FungiDB:B1J91_I03498g"/>
<comment type="catalytic activity">
    <reaction evidence="10">
        <text>L-threonyl-[protein] + ATP = O-phospho-L-threonyl-[protein] + ADP + H(+)</text>
        <dbReference type="Rhea" id="RHEA:46608"/>
        <dbReference type="Rhea" id="RHEA-COMP:11060"/>
        <dbReference type="Rhea" id="RHEA-COMP:11605"/>
        <dbReference type="ChEBI" id="CHEBI:15378"/>
        <dbReference type="ChEBI" id="CHEBI:30013"/>
        <dbReference type="ChEBI" id="CHEBI:30616"/>
        <dbReference type="ChEBI" id="CHEBI:61977"/>
        <dbReference type="ChEBI" id="CHEBI:456216"/>
        <dbReference type="EC" id="2.7.12.2"/>
    </reaction>
</comment>